<proteinExistence type="predicted"/>
<evidence type="ECO:0000313" key="1">
    <source>
        <dbReference type="EMBL" id="KAK7096843.1"/>
    </source>
</evidence>
<organism evidence="1 2">
    <name type="scientific">Littorina saxatilis</name>
    <dbReference type="NCBI Taxonomy" id="31220"/>
    <lineage>
        <taxon>Eukaryota</taxon>
        <taxon>Metazoa</taxon>
        <taxon>Spiralia</taxon>
        <taxon>Lophotrochozoa</taxon>
        <taxon>Mollusca</taxon>
        <taxon>Gastropoda</taxon>
        <taxon>Caenogastropoda</taxon>
        <taxon>Littorinimorpha</taxon>
        <taxon>Littorinoidea</taxon>
        <taxon>Littorinidae</taxon>
        <taxon>Littorina</taxon>
    </lineage>
</organism>
<evidence type="ECO:0000313" key="2">
    <source>
        <dbReference type="Proteomes" id="UP001374579"/>
    </source>
</evidence>
<dbReference type="Proteomes" id="UP001374579">
    <property type="component" value="Unassembled WGS sequence"/>
</dbReference>
<comment type="caution">
    <text evidence="1">The sequence shown here is derived from an EMBL/GenBank/DDBJ whole genome shotgun (WGS) entry which is preliminary data.</text>
</comment>
<accession>A0AAN9G648</accession>
<sequence length="122" mass="13549">MTDAEISLALRGSRHSKSNPWSFMHTHNQSVICGKLSGPSIWLCHTARYPSLPGVSYAEFSWAMNHGAARIIPHVIAKRTTFCRVIMRACCFSFSIRSRSVSGSPPPLPRDAAKRIILRALI</sequence>
<keyword evidence="2" id="KW-1185">Reference proteome</keyword>
<name>A0AAN9G648_9CAEN</name>
<dbReference type="AlphaFoldDB" id="A0AAN9G648"/>
<protein>
    <submittedName>
        <fullName evidence="1">Uncharacterized protein</fullName>
    </submittedName>
</protein>
<gene>
    <name evidence="1" type="ORF">V1264_003890</name>
</gene>
<reference evidence="1 2" key="1">
    <citation type="submission" date="2024-02" db="EMBL/GenBank/DDBJ databases">
        <title>Chromosome-scale genome assembly of the rough periwinkle Littorina saxatilis.</title>
        <authorList>
            <person name="De Jode A."/>
            <person name="Faria R."/>
            <person name="Formenti G."/>
            <person name="Sims Y."/>
            <person name="Smith T.P."/>
            <person name="Tracey A."/>
            <person name="Wood J.M.D."/>
            <person name="Zagrodzka Z.B."/>
            <person name="Johannesson K."/>
            <person name="Butlin R.K."/>
            <person name="Leder E.H."/>
        </authorList>
    </citation>
    <scope>NUCLEOTIDE SEQUENCE [LARGE SCALE GENOMIC DNA]</scope>
    <source>
        <strain evidence="1">Snail1</strain>
        <tissue evidence="1">Muscle</tissue>
    </source>
</reference>
<dbReference type="EMBL" id="JBAMIC010000013">
    <property type="protein sequence ID" value="KAK7096843.1"/>
    <property type="molecule type" value="Genomic_DNA"/>
</dbReference>